<dbReference type="eggNOG" id="COG0462">
    <property type="taxonomic scope" value="Bacteria"/>
</dbReference>
<dbReference type="PANTHER" id="PTHR10210">
    <property type="entry name" value="RIBOSE-PHOSPHATE DIPHOSPHOKINASE FAMILY MEMBER"/>
    <property type="match status" value="1"/>
</dbReference>
<dbReference type="GO" id="GO:0006164">
    <property type="term" value="P:purine nucleotide biosynthetic process"/>
    <property type="evidence" value="ECO:0007669"/>
    <property type="project" value="TreeGrafter"/>
</dbReference>
<organism evidence="2 3">
    <name type="scientific">Brachybacterium phenoliresistens</name>
    <dbReference type="NCBI Taxonomy" id="396014"/>
    <lineage>
        <taxon>Bacteria</taxon>
        <taxon>Bacillati</taxon>
        <taxon>Actinomycetota</taxon>
        <taxon>Actinomycetes</taxon>
        <taxon>Micrococcales</taxon>
        <taxon>Dermabacteraceae</taxon>
        <taxon>Brachybacterium</taxon>
    </lineage>
</organism>
<dbReference type="HOGENOM" id="CLU_933238_0_0_11"/>
<dbReference type="STRING" id="396014.BF93_08280"/>
<protein>
    <submittedName>
        <fullName evidence="2">Ribose-phosphate pyrophosphokinase</fullName>
    </submittedName>
</protein>
<dbReference type="InterPro" id="IPR000836">
    <property type="entry name" value="PRTase_dom"/>
</dbReference>
<dbReference type="EMBL" id="JDYK01000020">
    <property type="protein sequence ID" value="EWS80037.1"/>
    <property type="molecule type" value="Genomic_DNA"/>
</dbReference>
<feature type="domain" description="Phosphoribosyltransferase" evidence="1">
    <location>
        <begin position="108"/>
        <end position="211"/>
    </location>
</feature>
<name>Z9JQN7_9MICO</name>
<dbReference type="InterPro" id="IPR005946">
    <property type="entry name" value="Rib-P_diPkinase"/>
</dbReference>
<dbReference type="GO" id="GO:0000287">
    <property type="term" value="F:magnesium ion binding"/>
    <property type="evidence" value="ECO:0007669"/>
    <property type="project" value="InterPro"/>
</dbReference>
<dbReference type="GO" id="GO:0002189">
    <property type="term" value="C:ribose phosphate diphosphokinase complex"/>
    <property type="evidence" value="ECO:0007669"/>
    <property type="project" value="TreeGrafter"/>
</dbReference>
<sequence>MRFPAGEAHAAPQDPGTGACVIVRGTHAEDYLEAAMWVDAQRRAGAGPITLAVPYLPGARADRGTPLGAEVYARLVRLVAADRVVAVDPHSPVMPSLLEDLVVCPAWRIIRRALARRVADGWVSEYVGVIAPDEGARRRAGSTARALGIPLLQARKHRDFATGKLSGFSVEPLPEAGKLLVVDDICDGGGTFLGLAGAAGIGPERLDLWVTHGVFSGRAERLREHYGRIHTTDSLPSAARADVGARIHPLTATILQEAAR</sequence>
<keyword evidence="3" id="KW-1185">Reference proteome</keyword>
<evidence type="ECO:0000313" key="3">
    <source>
        <dbReference type="Proteomes" id="UP000023067"/>
    </source>
</evidence>
<reference evidence="2 3" key="1">
    <citation type="submission" date="2014-02" db="EMBL/GenBank/DDBJ databases">
        <title>Genome sequence of Brachybacterium phenoliresistens strain W13A50.</title>
        <authorList>
            <person name="Wang X."/>
        </authorList>
    </citation>
    <scope>NUCLEOTIDE SEQUENCE [LARGE SCALE GENOMIC DNA]</scope>
    <source>
        <strain evidence="2 3">W13A50</strain>
    </source>
</reference>
<proteinExistence type="predicted"/>
<dbReference type="Pfam" id="PF00156">
    <property type="entry name" value="Pribosyltran"/>
    <property type="match status" value="1"/>
</dbReference>
<dbReference type="GO" id="GO:0006015">
    <property type="term" value="P:5-phosphoribose 1-diphosphate biosynthetic process"/>
    <property type="evidence" value="ECO:0007669"/>
    <property type="project" value="TreeGrafter"/>
</dbReference>
<dbReference type="AlphaFoldDB" id="Z9JQN7"/>
<dbReference type="Proteomes" id="UP000023067">
    <property type="component" value="Unassembled WGS sequence"/>
</dbReference>
<evidence type="ECO:0000313" key="2">
    <source>
        <dbReference type="EMBL" id="EWS80037.1"/>
    </source>
</evidence>
<dbReference type="InterPro" id="IPR029057">
    <property type="entry name" value="PRTase-like"/>
</dbReference>
<dbReference type="Gene3D" id="3.40.50.2020">
    <property type="match status" value="2"/>
</dbReference>
<dbReference type="PANTHER" id="PTHR10210:SF41">
    <property type="entry name" value="RIBOSE-PHOSPHATE PYROPHOSPHOKINASE 1, CHLOROPLASTIC"/>
    <property type="match status" value="1"/>
</dbReference>
<dbReference type="GO" id="GO:0004749">
    <property type="term" value="F:ribose phosphate diphosphokinase activity"/>
    <property type="evidence" value="ECO:0007669"/>
    <property type="project" value="TreeGrafter"/>
</dbReference>
<keyword evidence="2" id="KW-0808">Transferase</keyword>
<dbReference type="SUPFAM" id="SSF53271">
    <property type="entry name" value="PRTase-like"/>
    <property type="match status" value="2"/>
</dbReference>
<comment type="caution">
    <text evidence="2">The sequence shown here is derived from an EMBL/GenBank/DDBJ whole genome shotgun (WGS) entry which is preliminary data.</text>
</comment>
<evidence type="ECO:0000259" key="1">
    <source>
        <dbReference type="Pfam" id="PF00156"/>
    </source>
</evidence>
<dbReference type="SMART" id="SM01400">
    <property type="entry name" value="Pribosyltran_N"/>
    <property type="match status" value="1"/>
</dbReference>
<dbReference type="CDD" id="cd06223">
    <property type="entry name" value="PRTases_typeI"/>
    <property type="match status" value="1"/>
</dbReference>
<dbReference type="GO" id="GO:0005737">
    <property type="term" value="C:cytoplasm"/>
    <property type="evidence" value="ECO:0007669"/>
    <property type="project" value="TreeGrafter"/>
</dbReference>
<accession>Z9JQN7</accession>
<gene>
    <name evidence="2" type="ORF">BF93_08280</name>
</gene>
<keyword evidence="2" id="KW-0418">Kinase</keyword>
<dbReference type="GO" id="GO:0016301">
    <property type="term" value="F:kinase activity"/>
    <property type="evidence" value="ECO:0007669"/>
    <property type="project" value="UniProtKB-KW"/>
</dbReference>
<dbReference type="PATRIC" id="fig|396014.3.peg.3159"/>